<reference evidence="3" key="3">
    <citation type="submission" date="2025-09" db="UniProtKB">
        <authorList>
            <consortium name="Ensembl"/>
        </authorList>
    </citation>
    <scope>IDENTIFICATION</scope>
</reference>
<evidence type="ECO:0000259" key="2">
    <source>
        <dbReference type="PROSITE" id="PS50041"/>
    </source>
</evidence>
<dbReference type="PANTHER" id="PTHR45710">
    <property type="entry name" value="C-TYPE LECTIN DOMAIN-CONTAINING PROTEIN 180"/>
    <property type="match status" value="1"/>
</dbReference>
<dbReference type="Proteomes" id="UP000007875">
    <property type="component" value="Unassembled WGS sequence"/>
</dbReference>
<dbReference type="SUPFAM" id="SSF56436">
    <property type="entry name" value="C-type lectin-like"/>
    <property type="match status" value="1"/>
</dbReference>
<feature type="domain" description="C-type lectin" evidence="2">
    <location>
        <begin position="241"/>
        <end position="295"/>
    </location>
</feature>
<feature type="compositionally biased region" description="Basic and acidic residues" evidence="1">
    <location>
        <begin position="1"/>
        <end position="10"/>
    </location>
</feature>
<dbReference type="InterPro" id="IPR016186">
    <property type="entry name" value="C-type_lectin-like/link_sf"/>
</dbReference>
<dbReference type="Ensembl" id="ENSCSAVT00000002228.1">
    <property type="protein sequence ID" value="ENSCSAVP00000002190.1"/>
    <property type="gene ID" value="ENSCSAVG00000001283.1"/>
</dbReference>
<dbReference type="Gene3D" id="3.10.100.10">
    <property type="entry name" value="Mannose-Binding Protein A, subunit A"/>
    <property type="match status" value="1"/>
</dbReference>
<feature type="compositionally biased region" description="Basic residues" evidence="1">
    <location>
        <begin position="21"/>
        <end position="53"/>
    </location>
</feature>
<name>H2YA42_CIOSA</name>
<dbReference type="InterPro" id="IPR016187">
    <property type="entry name" value="CTDL_fold"/>
</dbReference>
<protein>
    <recommendedName>
        <fullName evidence="2">C-type lectin domain-containing protein</fullName>
    </recommendedName>
</protein>
<dbReference type="HOGENOM" id="CLU_945039_0_0_1"/>
<organism evidence="3 4">
    <name type="scientific">Ciona savignyi</name>
    <name type="common">Pacific transparent sea squirt</name>
    <dbReference type="NCBI Taxonomy" id="51511"/>
    <lineage>
        <taxon>Eukaryota</taxon>
        <taxon>Metazoa</taxon>
        <taxon>Chordata</taxon>
        <taxon>Tunicata</taxon>
        <taxon>Ascidiacea</taxon>
        <taxon>Phlebobranchia</taxon>
        <taxon>Cionidae</taxon>
        <taxon>Ciona</taxon>
    </lineage>
</organism>
<reference evidence="4" key="1">
    <citation type="submission" date="2003-08" db="EMBL/GenBank/DDBJ databases">
        <authorList>
            <person name="Birren B."/>
            <person name="Nusbaum C."/>
            <person name="Abebe A."/>
            <person name="Abouelleil A."/>
            <person name="Adekoya E."/>
            <person name="Ait-zahra M."/>
            <person name="Allen N."/>
            <person name="Allen T."/>
            <person name="An P."/>
            <person name="Anderson M."/>
            <person name="Anderson S."/>
            <person name="Arachchi H."/>
            <person name="Armbruster J."/>
            <person name="Bachantsang P."/>
            <person name="Baldwin J."/>
            <person name="Barry A."/>
            <person name="Bayul T."/>
            <person name="Blitshsteyn B."/>
            <person name="Bloom T."/>
            <person name="Blye J."/>
            <person name="Boguslavskiy L."/>
            <person name="Borowsky M."/>
            <person name="Boukhgalter B."/>
            <person name="Brunache A."/>
            <person name="Butler J."/>
            <person name="Calixte N."/>
            <person name="Calvo S."/>
            <person name="Camarata J."/>
            <person name="Campo K."/>
            <person name="Chang J."/>
            <person name="Cheshatsang Y."/>
            <person name="Citroen M."/>
            <person name="Collymore A."/>
            <person name="Considine T."/>
            <person name="Cook A."/>
            <person name="Cooke P."/>
            <person name="Corum B."/>
            <person name="Cuomo C."/>
            <person name="David R."/>
            <person name="Dawoe T."/>
            <person name="Degray S."/>
            <person name="Dodge S."/>
            <person name="Dooley K."/>
            <person name="Dorje P."/>
            <person name="Dorjee K."/>
            <person name="Dorris L."/>
            <person name="Duffey N."/>
            <person name="Dupes A."/>
            <person name="Elkins T."/>
            <person name="Engels R."/>
            <person name="Erickson J."/>
            <person name="Farina A."/>
            <person name="Faro S."/>
            <person name="Ferreira P."/>
            <person name="Fischer H."/>
            <person name="Fitzgerald M."/>
            <person name="Foley K."/>
            <person name="Gage D."/>
            <person name="Galagan J."/>
            <person name="Gearin G."/>
            <person name="Gnerre S."/>
            <person name="Gnirke A."/>
            <person name="Goyette A."/>
            <person name="Graham J."/>
            <person name="Grandbois E."/>
            <person name="Gyaltsen K."/>
            <person name="Hafez N."/>
            <person name="Hagopian D."/>
            <person name="Hagos B."/>
            <person name="Hall J."/>
            <person name="Hatcher B."/>
            <person name="Heller A."/>
            <person name="Higgins H."/>
            <person name="Honan T."/>
            <person name="Horn A."/>
            <person name="Houde N."/>
            <person name="Hughes L."/>
            <person name="Hulme W."/>
            <person name="Husby E."/>
            <person name="Iliev I."/>
            <person name="Jaffe D."/>
            <person name="Jones C."/>
            <person name="Kamal M."/>
            <person name="Kamat A."/>
            <person name="Kamvysselis M."/>
            <person name="Karlsson E."/>
            <person name="Kells C."/>
            <person name="Kieu A."/>
            <person name="Kisner P."/>
            <person name="Kodira C."/>
            <person name="Kulbokas E."/>
            <person name="Labutti K."/>
            <person name="Lama D."/>
            <person name="Landers T."/>
            <person name="Leger J."/>
            <person name="Levine S."/>
            <person name="Lewis D."/>
            <person name="Lewis T."/>
            <person name="Lindblad-toh K."/>
            <person name="Liu X."/>
            <person name="Lokyitsang T."/>
            <person name="Lokyitsang Y."/>
            <person name="Lucien O."/>
            <person name="Lui A."/>
            <person name="Ma L.J."/>
            <person name="Mabbitt R."/>
            <person name="Macdonald J."/>
            <person name="Maclean C."/>
            <person name="Major J."/>
            <person name="Manning J."/>
            <person name="Marabella R."/>
            <person name="Maru K."/>
            <person name="Matthews C."/>
            <person name="Mauceli E."/>
            <person name="Mccarthy M."/>
            <person name="Mcdonough S."/>
            <person name="Mcghee T."/>
            <person name="Meldrim J."/>
            <person name="Meneus L."/>
            <person name="Mesirov J."/>
            <person name="Mihalev A."/>
            <person name="Mihova T."/>
            <person name="Mikkelsen T."/>
            <person name="Mlenga V."/>
            <person name="Moru K."/>
            <person name="Mozes J."/>
            <person name="Mulrain L."/>
            <person name="Munson G."/>
            <person name="Naylor J."/>
            <person name="Newes C."/>
            <person name="Nguyen C."/>
            <person name="Nguyen N."/>
            <person name="Nguyen T."/>
            <person name="Nicol R."/>
            <person name="Nielsen C."/>
            <person name="Nizzari M."/>
            <person name="Norbu C."/>
            <person name="Norbu N."/>
            <person name="O'donnell P."/>
            <person name="Okoawo O."/>
            <person name="O'leary S."/>
            <person name="Omotosho B."/>
            <person name="O'neill K."/>
            <person name="Osman S."/>
            <person name="Parker S."/>
            <person name="Perrin D."/>
            <person name="Phunkhang P."/>
            <person name="Piqani B."/>
            <person name="Purcell S."/>
            <person name="Rachupka T."/>
            <person name="Ramasamy U."/>
            <person name="Rameau R."/>
            <person name="Ray V."/>
            <person name="Raymond C."/>
            <person name="Retta R."/>
            <person name="Richardson S."/>
            <person name="Rise C."/>
            <person name="Rodriguez J."/>
            <person name="Rogers J."/>
            <person name="Rogov P."/>
            <person name="Rutman M."/>
            <person name="Schupbach R."/>
            <person name="Seaman C."/>
            <person name="Settipalli S."/>
            <person name="Sharpe T."/>
            <person name="Sheridan J."/>
            <person name="Sherpa N."/>
            <person name="Shi J."/>
            <person name="Smirnov S."/>
            <person name="Smith C."/>
            <person name="Sougnez C."/>
            <person name="Spencer B."/>
            <person name="Stalker J."/>
            <person name="Stange-thomann N."/>
            <person name="Stavropoulos S."/>
            <person name="Stetson K."/>
            <person name="Stone C."/>
            <person name="Stone S."/>
            <person name="Stubbs M."/>
            <person name="Talamas J."/>
            <person name="Tchuinga P."/>
            <person name="Tenzing P."/>
            <person name="Tesfaye S."/>
            <person name="Theodore J."/>
            <person name="Thoulutsang Y."/>
            <person name="Topham K."/>
            <person name="Towey S."/>
            <person name="Tsamla T."/>
            <person name="Tsomo N."/>
            <person name="Vallee D."/>
            <person name="Vassiliev H."/>
            <person name="Venkataraman V."/>
            <person name="Vinson J."/>
            <person name="Vo A."/>
            <person name="Wade C."/>
            <person name="Wang S."/>
            <person name="Wangchuk T."/>
            <person name="Wangdi T."/>
            <person name="Whittaker C."/>
            <person name="Wilkinson J."/>
            <person name="Wu Y."/>
            <person name="Wyman D."/>
            <person name="Yadav S."/>
            <person name="Yang S."/>
            <person name="Yang X."/>
            <person name="Yeager S."/>
            <person name="Yee E."/>
            <person name="Young G."/>
            <person name="Zainoun J."/>
            <person name="Zembeck L."/>
            <person name="Zimmer A."/>
            <person name="Zody M."/>
            <person name="Lander E."/>
        </authorList>
    </citation>
    <scope>NUCLEOTIDE SEQUENCE [LARGE SCALE GENOMIC DNA]</scope>
</reference>
<evidence type="ECO:0000313" key="3">
    <source>
        <dbReference type="Ensembl" id="ENSCSAVP00000002190.1"/>
    </source>
</evidence>
<dbReference type="GeneTree" id="ENSGT00940000174298"/>
<accession>H2YA42</accession>
<dbReference type="AlphaFoldDB" id="H2YA42"/>
<sequence>MLVVIKDKSHPSCSGGSLAKQSKKLNSKKLKSKKRKNKTKKKKSKAKKRKKGQSRNIAADQSSTSSGRVRYGKHGPGVTVSPASFFRNETHRIWRYHGLLPVTVDETEEDIFSSSSNVLDVVPTAQKRKLKIIDRLEVNDDPTASRVSLYRTQLNLPNSNEAAVVTVRGNPGRPLHETDAATISQPCNLSARGRLHYDAGRSTLFQCDGSQWLAWRARERPVIQPEPTTPANHCEDGWLAFRNRCYYVSSAEEISWNSAQRSCREIHGAHLVSLGSRKQMNWLWKLSRKTPFFIG</sequence>
<evidence type="ECO:0000313" key="4">
    <source>
        <dbReference type="Proteomes" id="UP000007875"/>
    </source>
</evidence>
<feature type="compositionally biased region" description="Polar residues" evidence="1">
    <location>
        <begin position="54"/>
        <end position="67"/>
    </location>
</feature>
<dbReference type="PROSITE" id="PS50041">
    <property type="entry name" value="C_TYPE_LECTIN_2"/>
    <property type="match status" value="1"/>
</dbReference>
<dbReference type="PANTHER" id="PTHR45710:SF26">
    <property type="entry name" value="RH26557P"/>
    <property type="match status" value="1"/>
</dbReference>
<feature type="region of interest" description="Disordered" evidence="1">
    <location>
        <begin position="1"/>
        <end position="82"/>
    </location>
</feature>
<reference evidence="3" key="2">
    <citation type="submission" date="2025-08" db="UniProtKB">
        <authorList>
            <consortium name="Ensembl"/>
        </authorList>
    </citation>
    <scope>IDENTIFICATION</scope>
</reference>
<evidence type="ECO:0000256" key="1">
    <source>
        <dbReference type="SAM" id="MobiDB-lite"/>
    </source>
</evidence>
<dbReference type="InterPro" id="IPR001304">
    <property type="entry name" value="C-type_lectin-like"/>
</dbReference>
<dbReference type="InterPro" id="IPR050828">
    <property type="entry name" value="C-type_lectin/matrix_domain"/>
</dbReference>
<proteinExistence type="predicted"/>
<keyword evidence="4" id="KW-1185">Reference proteome</keyword>